<keyword evidence="4" id="KW-1185">Reference proteome</keyword>
<dbReference type="PATRIC" id="fig|909613.9.peg.4290"/>
<dbReference type="PANTHER" id="PTHR43422:SF3">
    <property type="entry name" value="THIAMINE THIAZOLE SYNTHASE"/>
    <property type="match status" value="1"/>
</dbReference>
<evidence type="ECO:0000256" key="1">
    <source>
        <dbReference type="SAM" id="MobiDB-lite"/>
    </source>
</evidence>
<dbReference type="PANTHER" id="PTHR43422">
    <property type="entry name" value="THIAMINE THIAZOLE SYNTHASE"/>
    <property type="match status" value="1"/>
</dbReference>
<organism evidence="3 4">
    <name type="scientific">Actinokineospora spheciospongiae</name>
    <dbReference type="NCBI Taxonomy" id="909613"/>
    <lineage>
        <taxon>Bacteria</taxon>
        <taxon>Bacillati</taxon>
        <taxon>Actinomycetota</taxon>
        <taxon>Actinomycetes</taxon>
        <taxon>Pseudonocardiales</taxon>
        <taxon>Pseudonocardiaceae</taxon>
        <taxon>Actinokineospora</taxon>
    </lineage>
</organism>
<dbReference type="Proteomes" id="UP000019277">
    <property type="component" value="Unassembled WGS sequence"/>
</dbReference>
<dbReference type="SUPFAM" id="SSF51905">
    <property type="entry name" value="FAD/NAD(P)-binding domain"/>
    <property type="match status" value="1"/>
</dbReference>
<dbReference type="STRING" id="909613.UO65_4286"/>
<comment type="caution">
    <text evidence="3">The sequence shown here is derived from an EMBL/GenBank/DDBJ whole genome shotgun (WGS) entry which is preliminary data.</text>
</comment>
<dbReference type="InterPro" id="IPR002938">
    <property type="entry name" value="FAD-bd"/>
</dbReference>
<feature type="compositionally biased region" description="Basic and acidic residues" evidence="1">
    <location>
        <begin position="512"/>
        <end position="526"/>
    </location>
</feature>
<dbReference type="GO" id="GO:0071949">
    <property type="term" value="F:FAD binding"/>
    <property type="evidence" value="ECO:0007669"/>
    <property type="project" value="InterPro"/>
</dbReference>
<evidence type="ECO:0000313" key="3">
    <source>
        <dbReference type="EMBL" id="EWC60398.1"/>
    </source>
</evidence>
<feature type="compositionally biased region" description="Basic and acidic residues" evidence="1">
    <location>
        <begin position="455"/>
        <end position="466"/>
    </location>
</feature>
<dbReference type="eggNOG" id="COG0654">
    <property type="taxonomic scope" value="Bacteria"/>
</dbReference>
<name>W7IJ68_9PSEU</name>
<evidence type="ECO:0000259" key="2">
    <source>
        <dbReference type="Pfam" id="PF01494"/>
    </source>
</evidence>
<feature type="region of interest" description="Disordered" evidence="1">
    <location>
        <begin position="429"/>
        <end position="526"/>
    </location>
</feature>
<reference evidence="3 4" key="1">
    <citation type="journal article" date="2014" name="Genome Announc.">
        <title>Draft Genome Sequence of the Antitrypanosomally Active Sponge-Associated Bacterium Actinokineospora sp. Strain EG49.</title>
        <authorList>
            <person name="Harjes J."/>
            <person name="Ryu T."/>
            <person name="Abdelmohsen U.R."/>
            <person name="Moitinho-Silva L."/>
            <person name="Horn H."/>
            <person name="Ravasi T."/>
            <person name="Hentschel U."/>
        </authorList>
    </citation>
    <scope>NUCLEOTIDE SEQUENCE [LARGE SCALE GENOMIC DNA]</scope>
    <source>
        <strain evidence="3 4">EG49</strain>
    </source>
</reference>
<sequence>MVIGGGFGGLCAARVLSGHFAEVVVLEQDPVTAESAHRRGIPQAHHPHALLARGSAVLEHLFPGLGDELAARGATRADFGESARYRLPTGWAPRGRIGLPIQTATRVTLERCLRRRVLDDPRVTTRPGFTVDGLCWDAEGTRVTGVTGSALPDAHEEIGADLVVDASGRLTKLPTWLRAAGFGRPEEVSVTGEGVYTTRLFRAPSTADWTTVAEFPRAPDRRRGGVLVTTEDGHRLLTLMGADGQAAPTDPAGFLDYARTLSSPEFAETITGGEPLGRAHRMAHLDSRWVHYHRMPRWPGGLLCLGDAVCTLNPVHAQGMTVTAVQAQILGGLLDRGAADLPRVFQKRVARALALPWAMATAADLTWDPHPTPARARLARWYLARLDHVIPGDPDVFRRFFLAAHLVRGPAVLLAPSVLWKVLRPPRRGDQGGAVVDQPGAGDGQRAVEEGDEQGGERPDHAEGDHLPLGGVGGGEVVVDQRHERGGEFLPARPEGGLGQRPEQQHPPHRGVTHDEVDERGHGGPR</sequence>
<dbReference type="EMBL" id="AYXG01000161">
    <property type="protein sequence ID" value="EWC60398.1"/>
    <property type="molecule type" value="Genomic_DNA"/>
</dbReference>
<protein>
    <recommendedName>
        <fullName evidence="2">FAD-binding domain-containing protein</fullName>
    </recommendedName>
</protein>
<feature type="domain" description="FAD-binding" evidence="2">
    <location>
        <begin position="2"/>
        <end position="326"/>
    </location>
</feature>
<evidence type="ECO:0000313" key="4">
    <source>
        <dbReference type="Proteomes" id="UP000019277"/>
    </source>
</evidence>
<dbReference type="AlphaFoldDB" id="W7IJ68"/>
<proteinExistence type="predicted"/>
<dbReference type="Gene3D" id="3.50.50.60">
    <property type="entry name" value="FAD/NAD(P)-binding domain"/>
    <property type="match status" value="1"/>
</dbReference>
<accession>W7IJ68</accession>
<gene>
    <name evidence="3" type="ORF">UO65_4286</name>
</gene>
<dbReference type="InterPro" id="IPR036188">
    <property type="entry name" value="FAD/NAD-bd_sf"/>
</dbReference>
<dbReference type="Pfam" id="PF01494">
    <property type="entry name" value="FAD_binding_3"/>
    <property type="match status" value="1"/>
</dbReference>